<proteinExistence type="predicted"/>
<name>A0ACB0EHY8_RANTA</name>
<dbReference type="Proteomes" id="UP001162501">
    <property type="component" value="Chromosome 20"/>
</dbReference>
<evidence type="ECO:0000313" key="2">
    <source>
        <dbReference type="Proteomes" id="UP001162501"/>
    </source>
</evidence>
<reference evidence="1" key="1">
    <citation type="submission" date="2023-05" db="EMBL/GenBank/DDBJ databases">
        <authorList>
            <consortium name="ELIXIR-Norway"/>
        </authorList>
    </citation>
    <scope>NUCLEOTIDE SEQUENCE</scope>
</reference>
<dbReference type="EMBL" id="OX596104">
    <property type="protein sequence ID" value="CAI9700250.1"/>
    <property type="molecule type" value="Genomic_DNA"/>
</dbReference>
<accession>A0ACB0EHY8</accession>
<protein>
    <submittedName>
        <fullName evidence="1">Uncharacterized protein</fullName>
    </submittedName>
</protein>
<gene>
    <name evidence="1" type="ORF">MRATA1EN3_LOCUS11463</name>
</gene>
<organism evidence="1 2">
    <name type="scientific">Rangifer tarandus platyrhynchus</name>
    <name type="common">Svalbard reindeer</name>
    <dbReference type="NCBI Taxonomy" id="3082113"/>
    <lineage>
        <taxon>Eukaryota</taxon>
        <taxon>Metazoa</taxon>
        <taxon>Chordata</taxon>
        <taxon>Craniata</taxon>
        <taxon>Vertebrata</taxon>
        <taxon>Euteleostomi</taxon>
        <taxon>Mammalia</taxon>
        <taxon>Eutheria</taxon>
        <taxon>Laurasiatheria</taxon>
        <taxon>Artiodactyla</taxon>
        <taxon>Ruminantia</taxon>
        <taxon>Pecora</taxon>
        <taxon>Cervidae</taxon>
        <taxon>Odocoileinae</taxon>
        <taxon>Rangifer</taxon>
    </lineage>
</organism>
<evidence type="ECO:0000313" key="1">
    <source>
        <dbReference type="EMBL" id="CAI9700250.1"/>
    </source>
</evidence>
<sequence length="242" mass="24001">MCGAAGGSACDSGAWGAGEVGQSGRGSSLSEAPREPTTAPAQAPLLSLDHPPSACPQGGVHLPGQGPPLYPGTRQRQVTPDHQLRPEPWALSSLTPGILPQPPTQGVSGQPCGWSGGAFVGPGSEGSPGWSAPLSRASPTLSGLQGSCGAETPSLGQESGRLQMEKRTQRWGPCGSTAPCPLQMAVPRTAGLGVAPGPKPRSASHAGLGRCAHALRSSGVTPHGAGTLPEGQVAGPPHPGVC</sequence>